<comment type="similarity">
    <text evidence="1 5 6 7">Belongs to the histidinol dehydrogenase family.</text>
</comment>
<feature type="active site" description="Proton acceptor" evidence="5">
    <location>
        <position position="324"/>
    </location>
</feature>
<dbReference type="Pfam" id="PF00815">
    <property type="entry name" value="Histidinol_dh"/>
    <property type="match status" value="1"/>
</dbReference>
<evidence type="ECO:0000256" key="7">
    <source>
        <dbReference type="RuleBase" id="RU004175"/>
    </source>
</evidence>
<keyword evidence="5" id="KW-0028">Amino-acid biosynthesis</keyword>
<dbReference type="Proteomes" id="UP000238924">
    <property type="component" value="Unassembled WGS sequence"/>
</dbReference>
<dbReference type="InterPro" id="IPR012131">
    <property type="entry name" value="Hstdl_DH"/>
</dbReference>
<feature type="binding site" evidence="5">
    <location>
        <position position="125"/>
    </location>
    <ligand>
        <name>NAD(+)</name>
        <dbReference type="ChEBI" id="CHEBI:57540"/>
    </ligand>
</feature>
<feature type="binding site" evidence="5">
    <location>
        <position position="357"/>
    </location>
    <ligand>
        <name>Zn(2+)</name>
        <dbReference type="ChEBI" id="CHEBI:29105"/>
    </ligand>
</feature>
<dbReference type="PIRSF" id="PIRSF000099">
    <property type="entry name" value="Histidinol_dh"/>
    <property type="match status" value="1"/>
</dbReference>
<comment type="caution">
    <text evidence="8">The sequence shown here is derived from an EMBL/GenBank/DDBJ whole genome shotgun (WGS) entry which is preliminary data.</text>
</comment>
<feature type="binding site" evidence="5">
    <location>
        <position position="324"/>
    </location>
    <ligand>
        <name>substrate</name>
    </ligand>
</feature>
<keyword evidence="2 5" id="KW-0479">Metal-binding</keyword>
<dbReference type="PRINTS" id="PR00083">
    <property type="entry name" value="HOLDHDRGNASE"/>
</dbReference>
<feature type="binding site" evidence="5">
    <location>
        <position position="416"/>
    </location>
    <ligand>
        <name>Zn(2+)</name>
        <dbReference type="ChEBI" id="CHEBI:29105"/>
    </ligand>
</feature>
<feature type="binding site" evidence="5">
    <location>
        <position position="210"/>
    </location>
    <ligand>
        <name>NAD(+)</name>
        <dbReference type="ChEBI" id="CHEBI:57540"/>
    </ligand>
</feature>
<feature type="binding site" evidence="5">
    <location>
        <position position="258"/>
    </location>
    <ligand>
        <name>Zn(2+)</name>
        <dbReference type="ChEBI" id="CHEBI:29105"/>
    </ligand>
</feature>
<keyword evidence="9" id="KW-1185">Reference proteome</keyword>
<dbReference type="InterPro" id="IPR016161">
    <property type="entry name" value="Ald_DH/histidinol_DH"/>
</dbReference>
<organism evidence="8 9">
    <name type="scientific">Brachyspira murdochii</name>
    <dbReference type="NCBI Taxonomy" id="84378"/>
    <lineage>
        <taxon>Bacteria</taxon>
        <taxon>Pseudomonadati</taxon>
        <taxon>Spirochaetota</taxon>
        <taxon>Spirochaetia</taxon>
        <taxon>Brachyspirales</taxon>
        <taxon>Brachyspiraceae</taxon>
        <taxon>Brachyspira</taxon>
    </lineage>
</organism>
<comment type="pathway">
    <text evidence="5">Amino-acid biosynthesis; L-histidine biosynthesis; L-histidine from 5-phospho-alpha-D-ribose 1-diphosphate: step 9/9.</text>
</comment>
<dbReference type="SUPFAM" id="SSF53720">
    <property type="entry name" value="ALDH-like"/>
    <property type="match status" value="1"/>
</dbReference>
<dbReference type="Gene3D" id="1.20.5.1300">
    <property type="match status" value="1"/>
</dbReference>
<evidence type="ECO:0000256" key="1">
    <source>
        <dbReference type="ARBA" id="ARBA00010178"/>
    </source>
</evidence>
<sequence>MIKVINYKECKSLDDILLRSQFSYDDVNEKVKAILEDVKQNGDNALKKYAKMFDNAEIDNLRVTEKEIEEAYNRVDEKFKETLKLAYNNIEKFHKKQLRNSFITNEEDGIVMGQIINPIEKVGVYIPGGTAVYPSTVLMNVIPAKVAGVNEIILVSPPNKEGKINDNILAASKIAGVNKVFKTGGAQAIAALSYGTESIPRVYKIVGPGNIYVAMAKRLVYGEVSIDMVAGPSEILIIADETSNPIHIASDMLAQAEHDKLASSILITTSKDIAEKVKEELYKQLEKLSRKDIAMESIENNGRIIITETIDEAIYISNEIAPEHLEISIKEPFSVLSKIKNTGSIFLGDYTPEALGDYLSGANHVIPTSGTAKFASPLSVDDFIKKSYITYYTKDALEKVKDNIINFAEHESLEAHANSVKVRF</sequence>
<evidence type="ECO:0000256" key="3">
    <source>
        <dbReference type="ARBA" id="ARBA00022833"/>
    </source>
</evidence>
<dbReference type="InterPro" id="IPR022695">
    <property type="entry name" value="Histidinol_DH_monofunct"/>
</dbReference>
<evidence type="ECO:0000256" key="5">
    <source>
        <dbReference type="HAMAP-Rule" id="MF_01024"/>
    </source>
</evidence>
<dbReference type="EMBL" id="JJMJ01000017">
    <property type="protein sequence ID" value="PPS23099.1"/>
    <property type="molecule type" value="Genomic_DNA"/>
</dbReference>
<feature type="binding site" evidence="5">
    <location>
        <position position="255"/>
    </location>
    <ligand>
        <name>substrate</name>
    </ligand>
</feature>
<protein>
    <recommendedName>
        <fullName evidence="5">Histidinol dehydrogenase</fullName>
        <shortName evidence="5">HDH</shortName>
        <ecNumber evidence="5">1.1.1.23</ecNumber>
    </recommendedName>
</protein>
<proteinExistence type="inferred from homology"/>
<name>A0ABX5B6Y5_9SPIR</name>
<keyword evidence="5" id="KW-0368">Histidine biosynthesis</keyword>
<feature type="binding site" evidence="5">
    <location>
        <position position="233"/>
    </location>
    <ligand>
        <name>substrate</name>
    </ligand>
</feature>
<feature type="binding site" evidence="5">
    <location>
        <position position="258"/>
    </location>
    <ligand>
        <name>substrate</name>
    </ligand>
</feature>
<dbReference type="HAMAP" id="MF_01024">
    <property type="entry name" value="HisD"/>
    <property type="match status" value="1"/>
</dbReference>
<comment type="cofactor">
    <cofactor evidence="5">
        <name>Zn(2+)</name>
        <dbReference type="ChEBI" id="CHEBI:29105"/>
    </cofactor>
    <text evidence="5">Binds 1 zinc ion per subunit.</text>
</comment>
<dbReference type="CDD" id="cd06572">
    <property type="entry name" value="Histidinol_dh"/>
    <property type="match status" value="1"/>
</dbReference>
<evidence type="ECO:0000313" key="8">
    <source>
        <dbReference type="EMBL" id="PPS23099.1"/>
    </source>
</evidence>
<feature type="binding site" evidence="5">
    <location>
        <position position="416"/>
    </location>
    <ligand>
        <name>substrate</name>
    </ligand>
</feature>
<dbReference type="PANTHER" id="PTHR21256">
    <property type="entry name" value="HISTIDINOL DEHYDROGENASE HDH"/>
    <property type="match status" value="1"/>
</dbReference>
<dbReference type="InterPro" id="IPR001692">
    <property type="entry name" value="Histidinol_DH_CS"/>
</dbReference>
<dbReference type="NCBIfam" id="TIGR00069">
    <property type="entry name" value="hisD"/>
    <property type="match status" value="1"/>
</dbReference>
<keyword evidence="3 5" id="KW-0862">Zinc</keyword>
<comment type="catalytic activity">
    <reaction evidence="5">
        <text>L-histidinol + 2 NAD(+) + H2O = L-histidine + 2 NADH + 3 H(+)</text>
        <dbReference type="Rhea" id="RHEA:20641"/>
        <dbReference type="ChEBI" id="CHEBI:15377"/>
        <dbReference type="ChEBI" id="CHEBI:15378"/>
        <dbReference type="ChEBI" id="CHEBI:57540"/>
        <dbReference type="ChEBI" id="CHEBI:57595"/>
        <dbReference type="ChEBI" id="CHEBI:57699"/>
        <dbReference type="ChEBI" id="CHEBI:57945"/>
        <dbReference type="EC" id="1.1.1.23"/>
    </reaction>
</comment>
<reference evidence="8 9" key="1">
    <citation type="submission" date="2014-04" db="EMBL/GenBank/DDBJ databases">
        <title>Whole genome sequence of 'Brachyspira hampsonii' D13-03603F2.</title>
        <authorList>
            <person name="Patterson A.H."/>
            <person name="Chaban B."/>
            <person name="Fernando C."/>
            <person name="Harding J.C."/>
            <person name="Hill J.E."/>
        </authorList>
    </citation>
    <scope>NUCLEOTIDE SEQUENCE [LARGE SCALE GENOMIC DNA]</scope>
    <source>
        <strain evidence="8 9">D13-03603F2</strain>
    </source>
</reference>
<feature type="binding site" evidence="5">
    <location>
        <position position="255"/>
    </location>
    <ligand>
        <name>Zn(2+)</name>
        <dbReference type="ChEBI" id="CHEBI:29105"/>
    </ligand>
</feature>
<dbReference type="RefSeq" id="WP_104617844.1">
    <property type="nucleotide sequence ID" value="NZ_JJMJ01000017.1"/>
</dbReference>
<gene>
    <name evidence="5" type="primary">hisD</name>
    <name evidence="8" type="ORF">DJ52_00965</name>
</gene>
<dbReference type="PROSITE" id="PS00611">
    <property type="entry name" value="HISOL_DEHYDROGENASE"/>
    <property type="match status" value="1"/>
</dbReference>
<comment type="function">
    <text evidence="5">Catalyzes the sequential NAD-dependent oxidations of L-histidinol to L-histidinaldehyde and then to L-histidine.</text>
</comment>
<feature type="binding site" evidence="5">
    <location>
        <position position="187"/>
    </location>
    <ligand>
        <name>NAD(+)</name>
        <dbReference type="ChEBI" id="CHEBI:57540"/>
    </ligand>
</feature>
<evidence type="ECO:0000256" key="2">
    <source>
        <dbReference type="ARBA" id="ARBA00022723"/>
    </source>
</evidence>
<evidence type="ECO:0000256" key="6">
    <source>
        <dbReference type="PIRNR" id="PIRNR000099"/>
    </source>
</evidence>
<accession>A0ABX5B6Y5</accession>
<feature type="binding site" evidence="5">
    <location>
        <position position="357"/>
    </location>
    <ligand>
        <name>substrate</name>
    </ligand>
</feature>
<keyword evidence="4 5" id="KW-0560">Oxidoreductase</keyword>
<feature type="active site" description="Proton acceptor" evidence="5">
    <location>
        <position position="323"/>
    </location>
</feature>
<dbReference type="PANTHER" id="PTHR21256:SF2">
    <property type="entry name" value="HISTIDINE BIOSYNTHESIS TRIFUNCTIONAL PROTEIN"/>
    <property type="match status" value="1"/>
</dbReference>
<evidence type="ECO:0000256" key="4">
    <source>
        <dbReference type="ARBA" id="ARBA00023002"/>
    </source>
</evidence>
<dbReference type="EC" id="1.1.1.23" evidence="5"/>
<evidence type="ECO:0000313" key="9">
    <source>
        <dbReference type="Proteomes" id="UP000238924"/>
    </source>
</evidence>
<feature type="binding site" evidence="5">
    <location>
        <position position="411"/>
    </location>
    <ligand>
        <name>substrate</name>
    </ligand>
</feature>
<dbReference type="Gene3D" id="3.40.50.1980">
    <property type="entry name" value="Nitrogenase molybdenum iron protein domain"/>
    <property type="match status" value="2"/>
</dbReference>
<keyword evidence="5" id="KW-0520">NAD</keyword>